<gene>
    <name evidence="4" type="ORF">ACH5RR_017799</name>
</gene>
<dbReference type="SMART" id="SM00015">
    <property type="entry name" value="IQ"/>
    <property type="match status" value="2"/>
</dbReference>
<reference evidence="4 5" key="1">
    <citation type="submission" date="2024-11" db="EMBL/GenBank/DDBJ databases">
        <title>A near-complete genome assembly of Cinchona calisaya.</title>
        <authorList>
            <person name="Lian D.C."/>
            <person name="Zhao X.W."/>
            <person name="Wei L."/>
        </authorList>
    </citation>
    <scope>NUCLEOTIDE SEQUENCE [LARGE SCALE GENOMIC DNA]</scope>
    <source>
        <tissue evidence="4">Nenye</tissue>
    </source>
</reference>
<protein>
    <submittedName>
        <fullName evidence="4">Uncharacterized protein</fullName>
    </submittedName>
</protein>
<organism evidence="4 5">
    <name type="scientific">Cinchona calisaya</name>
    <dbReference type="NCBI Taxonomy" id="153742"/>
    <lineage>
        <taxon>Eukaryota</taxon>
        <taxon>Viridiplantae</taxon>
        <taxon>Streptophyta</taxon>
        <taxon>Embryophyta</taxon>
        <taxon>Tracheophyta</taxon>
        <taxon>Spermatophyta</taxon>
        <taxon>Magnoliopsida</taxon>
        <taxon>eudicotyledons</taxon>
        <taxon>Gunneridae</taxon>
        <taxon>Pentapetalae</taxon>
        <taxon>asterids</taxon>
        <taxon>lamiids</taxon>
        <taxon>Gentianales</taxon>
        <taxon>Rubiaceae</taxon>
        <taxon>Cinchonoideae</taxon>
        <taxon>Cinchoneae</taxon>
        <taxon>Cinchona</taxon>
    </lineage>
</organism>
<dbReference type="EMBL" id="JBJUIK010000008">
    <property type="protein sequence ID" value="KAL3519650.1"/>
    <property type="molecule type" value="Genomic_DNA"/>
</dbReference>
<dbReference type="Proteomes" id="UP001630127">
    <property type="component" value="Unassembled WGS sequence"/>
</dbReference>
<evidence type="ECO:0000256" key="3">
    <source>
        <dbReference type="SAM" id="MobiDB-lite"/>
    </source>
</evidence>
<evidence type="ECO:0000256" key="1">
    <source>
        <dbReference type="ARBA" id="ARBA00022860"/>
    </source>
</evidence>
<accession>A0ABD2ZJL5</accession>
<feature type="region of interest" description="Disordered" evidence="3">
    <location>
        <begin position="17"/>
        <end position="48"/>
    </location>
</feature>
<evidence type="ECO:0000313" key="5">
    <source>
        <dbReference type="Proteomes" id="UP001630127"/>
    </source>
</evidence>
<dbReference type="Pfam" id="PF00612">
    <property type="entry name" value="IQ"/>
    <property type="match status" value="2"/>
</dbReference>
<dbReference type="PROSITE" id="PS50096">
    <property type="entry name" value="IQ"/>
    <property type="match status" value="2"/>
</dbReference>
<keyword evidence="5" id="KW-1185">Reference proteome</keyword>
<proteinExistence type="predicted"/>
<dbReference type="InterPro" id="IPR000048">
    <property type="entry name" value="IQ_motif_EF-hand-BS"/>
</dbReference>
<keyword evidence="1" id="KW-0112">Calmodulin-binding</keyword>
<dbReference type="SUPFAM" id="SSF52540">
    <property type="entry name" value="P-loop containing nucleoside triphosphate hydrolases"/>
    <property type="match status" value="1"/>
</dbReference>
<dbReference type="AlphaFoldDB" id="A0ABD2ZJL5"/>
<comment type="caution">
    <text evidence="4">The sequence shown here is derived from an EMBL/GenBank/DDBJ whole genome shotgun (WGS) entry which is preliminary data.</text>
</comment>
<evidence type="ECO:0000256" key="2">
    <source>
        <dbReference type="SAM" id="Coils"/>
    </source>
</evidence>
<dbReference type="InterPro" id="IPR027417">
    <property type="entry name" value="P-loop_NTPase"/>
</dbReference>
<dbReference type="GO" id="GO:0005516">
    <property type="term" value="F:calmodulin binding"/>
    <property type="evidence" value="ECO:0007669"/>
    <property type="project" value="UniProtKB-KW"/>
</dbReference>
<sequence length="443" mass="50647">MGAPSSLELMLKQIQKMEEDQSEDVPPALPTRPVIRARQPRSRRRLPPFCSQKSFDQDMIISSSFDQEGMSDQSKRAKCGDSVESIYQMESTERVGLGAATEFLAENVNGSIEGCGCRNHENGTLDKVGNFGGPLQWILGIQRHLNGHQTSCYNHELNIGVITLQSFVRGENARKYFMKKMTAIAVIQKRVKDQLRSTILEKEDQAAICLQARIRGWLAWRHYNSIDQKERQLNEDRKKMKNQEKKDQIEVPYSVLVDLQRRVLKTEALLDKKKEENATLRLQIKQLERKRQQYETKMKSMEKMWQDQLTSMQISLAAAKKNSSSKHAVGKLGLLFALPENQDEDAHDSSPRTRLQVNGRLNSDQLNDHQNGILDESDGILIQIEPGRVASSANPEEELESLKLNFKSWKKDFKSRLMVAKTTIKKLGHSETGRSGQKKWWGR</sequence>
<keyword evidence="2" id="KW-0175">Coiled coil</keyword>
<name>A0ABD2ZJL5_9GENT</name>
<evidence type="ECO:0000313" key="4">
    <source>
        <dbReference type="EMBL" id="KAL3519650.1"/>
    </source>
</evidence>
<feature type="coiled-coil region" evidence="2">
    <location>
        <begin position="223"/>
        <end position="304"/>
    </location>
</feature>